<dbReference type="SUPFAM" id="SSF52833">
    <property type="entry name" value="Thioredoxin-like"/>
    <property type="match status" value="1"/>
</dbReference>
<dbReference type="GO" id="GO:0046872">
    <property type="term" value="F:metal ion binding"/>
    <property type="evidence" value="ECO:0007669"/>
    <property type="project" value="UniProtKB-KW"/>
</dbReference>
<keyword evidence="4" id="KW-0479">Metal-binding</keyword>
<sequence>MTAAGAAQTPKVENTGRCPGFSAPRFECLWIAAHILDAKKVDYEEVDLASSPERRTSMLAGSGGAGALPQLHINGTLVGDADTVQELEDWALWEKLHSGHWSSVPVAWRDGYAAACVLSASLELQGVCGKLGPRASLSPSDSGGADSPPRKEERALRQLDMAALMGGPLLRPWVDAAASALAERVGADASSRKRGRGVRLGGGDRLRRLSPVPLPPGSLVAPAQPIPVYLSPPSLETFWREVMQPGAPVIVQGLLEDWPALRKWQDSTYLHRRFGARTVPVETGRHYLAEGWGTRMQTLAAFMEAQGLLGEEDDDEGAFASLCTGGSCLEDEAAPGGSGVIADGSEAPALAPSDPAASSKDLTPARPLAYLAQHPLFDQLPELAADIRTPDYCALGEADACTVNAWFGPAGTVRAWDGVSGYWEFVGVALVFLICDACILIPS</sequence>
<protein>
    <submittedName>
        <fullName evidence="13">Uncharacterized protein</fullName>
    </submittedName>
</protein>
<evidence type="ECO:0000256" key="7">
    <source>
        <dbReference type="ARBA" id="ARBA00023004"/>
    </source>
</evidence>
<evidence type="ECO:0000259" key="12">
    <source>
        <dbReference type="Pfam" id="PF24472"/>
    </source>
</evidence>
<keyword evidence="7" id="KW-0408">Iron</keyword>
<dbReference type="PROSITE" id="PS51354">
    <property type="entry name" value="GLUTAREDOXIN_2"/>
    <property type="match status" value="1"/>
</dbReference>
<dbReference type="Pfam" id="PF24472">
    <property type="entry name" value="ARM_KDM8_N"/>
    <property type="match status" value="1"/>
</dbReference>
<evidence type="ECO:0000313" key="14">
    <source>
        <dbReference type="Proteomes" id="UP001255856"/>
    </source>
</evidence>
<proteinExistence type="inferred from homology"/>
<feature type="region of interest" description="Disordered" evidence="9">
    <location>
        <begin position="133"/>
        <end position="152"/>
    </location>
</feature>
<evidence type="ECO:0000256" key="5">
    <source>
        <dbReference type="ARBA" id="ARBA00022964"/>
    </source>
</evidence>
<evidence type="ECO:0000259" key="11">
    <source>
        <dbReference type="Pfam" id="PF13621"/>
    </source>
</evidence>
<dbReference type="InterPro" id="IPR056520">
    <property type="entry name" value="ARM_KDM8_N"/>
</dbReference>
<dbReference type="SUPFAM" id="SSF51197">
    <property type="entry name" value="Clavaminate synthase-like"/>
    <property type="match status" value="1"/>
</dbReference>
<comment type="caution">
    <text evidence="13">The sequence shown here is derived from an EMBL/GenBank/DDBJ whole genome shotgun (WGS) entry which is preliminary data.</text>
</comment>
<dbReference type="EMBL" id="JASFZW010000009">
    <property type="protein sequence ID" value="KAK2076675.1"/>
    <property type="molecule type" value="Genomic_DNA"/>
</dbReference>
<evidence type="ECO:0000256" key="3">
    <source>
        <dbReference type="ARBA" id="ARBA00006801"/>
    </source>
</evidence>
<evidence type="ECO:0000256" key="1">
    <source>
        <dbReference type="ARBA" id="ARBA00001954"/>
    </source>
</evidence>
<dbReference type="InterPro" id="IPR041667">
    <property type="entry name" value="Cupin_8"/>
</dbReference>
<keyword evidence="14" id="KW-1185">Reference proteome</keyword>
<evidence type="ECO:0000256" key="9">
    <source>
        <dbReference type="SAM" id="MobiDB-lite"/>
    </source>
</evidence>
<comment type="subcellular location">
    <subcellularLocation>
        <location evidence="2">Nucleus</location>
    </subcellularLocation>
</comment>
<keyword evidence="6" id="KW-0560">Oxidoreductase</keyword>
<dbReference type="Pfam" id="PF00462">
    <property type="entry name" value="Glutaredoxin"/>
    <property type="match status" value="1"/>
</dbReference>
<keyword evidence="5" id="KW-0223">Dioxygenase</keyword>
<reference evidence="13" key="1">
    <citation type="submission" date="2021-01" db="EMBL/GenBank/DDBJ databases">
        <authorList>
            <person name="Eckstrom K.M.E."/>
        </authorList>
    </citation>
    <scope>NUCLEOTIDE SEQUENCE</scope>
    <source>
        <strain evidence="13">UVCC 0001</strain>
    </source>
</reference>
<comment type="similarity">
    <text evidence="3">Belongs to the JARID1 histone demethylase family.</text>
</comment>
<organism evidence="13 14">
    <name type="scientific">Prototheca wickerhamii</name>
    <dbReference type="NCBI Taxonomy" id="3111"/>
    <lineage>
        <taxon>Eukaryota</taxon>
        <taxon>Viridiplantae</taxon>
        <taxon>Chlorophyta</taxon>
        <taxon>core chlorophytes</taxon>
        <taxon>Trebouxiophyceae</taxon>
        <taxon>Chlorellales</taxon>
        <taxon>Chlorellaceae</taxon>
        <taxon>Prototheca</taxon>
    </lineage>
</organism>
<dbReference type="GO" id="GO:0051213">
    <property type="term" value="F:dioxygenase activity"/>
    <property type="evidence" value="ECO:0007669"/>
    <property type="project" value="UniProtKB-KW"/>
</dbReference>
<feature type="domain" description="Cupin-like" evidence="11">
    <location>
        <begin position="237"/>
        <end position="413"/>
    </location>
</feature>
<evidence type="ECO:0000259" key="10">
    <source>
        <dbReference type="Pfam" id="PF00462"/>
    </source>
</evidence>
<gene>
    <name evidence="13" type="ORF">QBZ16_005435</name>
</gene>
<dbReference type="Proteomes" id="UP001255856">
    <property type="component" value="Unassembled WGS sequence"/>
</dbReference>
<evidence type="ECO:0000256" key="2">
    <source>
        <dbReference type="ARBA" id="ARBA00004123"/>
    </source>
</evidence>
<comment type="cofactor">
    <cofactor evidence="1">
        <name>Fe(2+)</name>
        <dbReference type="ChEBI" id="CHEBI:29033"/>
    </cofactor>
</comment>
<dbReference type="InterPro" id="IPR036249">
    <property type="entry name" value="Thioredoxin-like_sf"/>
</dbReference>
<feature type="domain" description="Glutaredoxin" evidence="10">
    <location>
        <begin position="32"/>
        <end position="78"/>
    </location>
</feature>
<feature type="compositionally biased region" description="Low complexity" evidence="9">
    <location>
        <begin position="135"/>
        <end position="147"/>
    </location>
</feature>
<keyword evidence="8" id="KW-0539">Nucleus</keyword>
<feature type="compositionally biased region" description="Low complexity" evidence="9">
    <location>
        <begin position="347"/>
        <end position="359"/>
    </location>
</feature>
<dbReference type="Gene3D" id="3.40.30.10">
    <property type="entry name" value="Glutaredoxin"/>
    <property type="match status" value="1"/>
</dbReference>
<evidence type="ECO:0000256" key="4">
    <source>
        <dbReference type="ARBA" id="ARBA00022723"/>
    </source>
</evidence>
<evidence type="ECO:0000256" key="6">
    <source>
        <dbReference type="ARBA" id="ARBA00023002"/>
    </source>
</evidence>
<name>A0AAD9IG96_PROWI</name>
<dbReference type="CDD" id="cd02066">
    <property type="entry name" value="GRX_family"/>
    <property type="match status" value="1"/>
</dbReference>
<dbReference type="AlphaFoldDB" id="A0AAD9IG96"/>
<dbReference type="Pfam" id="PF13621">
    <property type="entry name" value="Cupin_8"/>
    <property type="match status" value="1"/>
</dbReference>
<dbReference type="GO" id="GO:0005634">
    <property type="term" value="C:nucleus"/>
    <property type="evidence" value="ECO:0007669"/>
    <property type="project" value="UniProtKB-SubCell"/>
</dbReference>
<dbReference type="PANTHER" id="PTHR12461">
    <property type="entry name" value="HYPOXIA-INDUCIBLE FACTOR 1 ALPHA INHIBITOR-RELATED"/>
    <property type="match status" value="1"/>
</dbReference>
<dbReference type="Gene3D" id="2.60.120.650">
    <property type="entry name" value="Cupin"/>
    <property type="match status" value="1"/>
</dbReference>
<accession>A0AAD9IG96</accession>
<dbReference type="InterPro" id="IPR002109">
    <property type="entry name" value="Glutaredoxin"/>
</dbReference>
<feature type="domain" description="DM8" evidence="12">
    <location>
        <begin position="80"/>
        <end position="124"/>
    </location>
</feature>
<dbReference type="PANTHER" id="PTHR12461:SF105">
    <property type="entry name" value="HYPOXIA-INDUCIBLE FACTOR 1-ALPHA INHIBITOR"/>
    <property type="match status" value="1"/>
</dbReference>
<evidence type="ECO:0000256" key="8">
    <source>
        <dbReference type="ARBA" id="ARBA00023242"/>
    </source>
</evidence>
<evidence type="ECO:0000313" key="13">
    <source>
        <dbReference type="EMBL" id="KAK2076675.1"/>
    </source>
</evidence>
<feature type="region of interest" description="Disordered" evidence="9">
    <location>
        <begin position="334"/>
        <end position="360"/>
    </location>
</feature>